<dbReference type="Proteomes" id="UP000050761">
    <property type="component" value="Unassembled WGS sequence"/>
</dbReference>
<reference evidence="4" key="2">
    <citation type="submission" date="2019-09" db="UniProtKB">
        <authorList>
            <consortium name="WormBaseParasite"/>
        </authorList>
    </citation>
    <scope>IDENTIFICATION</scope>
</reference>
<sequence>MAPKEVSIEISAFMRTIHPRGAKFMVDAKRLLKLIEEAEKKASAKADAAELAKSLEASKRENEALRKIVRESGLATSTSGTKPGPGGKRKRKREEPKTVDSKDGENVNNV</sequence>
<accession>A0A3P7UPU5</accession>
<reference evidence="2 3" key="1">
    <citation type="submission" date="2018-11" db="EMBL/GenBank/DDBJ databases">
        <authorList>
            <consortium name="Pathogen Informatics"/>
        </authorList>
    </citation>
    <scope>NUCLEOTIDE SEQUENCE [LARGE SCALE GENOMIC DNA]</scope>
</reference>
<dbReference type="WBParaSite" id="HPBE_0000356201-mRNA-1">
    <property type="protein sequence ID" value="HPBE_0000356201-mRNA-1"/>
    <property type="gene ID" value="HPBE_0000356201"/>
</dbReference>
<accession>A0A183FBM0</accession>
<gene>
    <name evidence="2" type="ORF">HPBE_LOCUS3563</name>
</gene>
<evidence type="ECO:0000313" key="4">
    <source>
        <dbReference type="WBParaSite" id="HPBE_0000356201-mRNA-1"/>
    </source>
</evidence>
<evidence type="ECO:0000313" key="3">
    <source>
        <dbReference type="Proteomes" id="UP000050761"/>
    </source>
</evidence>
<evidence type="ECO:0000313" key="2">
    <source>
        <dbReference type="EMBL" id="VDO37150.1"/>
    </source>
</evidence>
<protein>
    <submittedName>
        <fullName evidence="2 4">Uncharacterized protein</fullName>
    </submittedName>
</protein>
<proteinExistence type="predicted"/>
<feature type="compositionally biased region" description="Basic and acidic residues" evidence="1">
    <location>
        <begin position="93"/>
        <end position="110"/>
    </location>
</feature>
<name>A0A183FBM0_HELPZ</name>
<dbReference type="AlphaFoldDB" id="A0A183FBM0"/>
<feature type="compositionally biased region" description="Basic and acidic residues" evidence="1">
    <location>
        <begin position="56"/>
        <end position="70"/>
    </location>
</feature>
<feature type="region of interest" description="Disordered" evidence="1">
    <location>
        <begin position="54"/>
        <end position="110"/>
    </location>
</feature>
<dbReference type="EMBL" id="UZAH01010497">
    <property type="protein sequence ID" value="VDO37150.1"/>
    <property type="molecule type" value="Genomic_DNA"/>
</dbReference>
<evidence type="ECO:0000256" key="1">
    <source>
        <dbReference type="SAM" id="MobiDB-lite"/>
    </source>
</evidence>
<keyword evidence="3" id="KW-1185">Reference proteome</keyword>
<organism evidence="3 4">
    <name type="scientific">Heligmosomoides polygyrus</name>
    <name type="common">Parasitic roundworm</name>
    <dbReference type="NCBI Taxonomy" id="6339"/>
    <lineage>
        <taxon>Eukaryota</taxon>
        <taxon>Metazoa</taxon>
        <taxon>Ecdysozoa</taxon>
        <taxon>Nematoda</taxon>
        <taxon>Chromadorea</taxon>
        <taxon>Rhabditida</taxon>
        <taxon>Rhabditina</taxon>
        <taxon>Rhabditomorpha</taxon>
        <taxon>Strongyloidea</taxon>
        <taxon>Heligmosomidae</taxon>
        <taxon>Heligmosomoides</taxon>
    </lineage>
</organism>